<feature type="region of interest" description="Disordered" evidence="1">
    <location>
        <begin position="114"/>
        <end position="160"/>
    </location>
</feature>
<sequence>MARIRSVHPGIFTDEAFMSVSVEARLLLIGVWTEAYDDGVFDWKPLTLKARIFPVNDADVPALLGELVDAGIVARFDSGEKAYGAVRNFQKFQRPKKPNSSGVLPDRFRGFVGASSGSSEPVPNQSATGGEKSLQMEDGGGNRRIEDTASAASSSRAGLSYDQIESQCRKAAGLENDPSPSLLDLSPINQLLAKGADLERDIVPVIRAKARPGVRSWRFFVPAIVEAMTPAASLSGIKPSAPPIPDEDRWASSLRSHARGIWSDHWGPEPGKPGCRIPDAFVAKWRRDNGKDLAA</sequence>
<dbReference type="Proteomes" id="UP001595704">
    <property type="component" value="Unassembled WGS sequence"/>
</dbReference>
<accession>A0ABV7UP08</accession>
<dbReference type="EMBL" id="JBHRYC010000136">
    <property type="protein sequence ID" value="MFC3640220.1"/>
    <property type="molecule type" value="Genomic_DNA"/>
</dbReference>
<name>A0ABV7UP08_9HYPH</name>
<proteinExistence type="predicted"/>
<gene>
    <name evidence="2" type="ORF">ACFONL_23085</name>
</gene>
<keyword evidence="3" id="KW-1185">Reference proteome</keyword>
<organism evidence="2 3">
    <name type="scientific">Camelimonas fluminis</name>
    <dbReference type="NCBI Taxonomy" id="1576911"/>
    <lineage>
        <taxon>Bacteria</taxon>
        <taxon>Pseudomonadati</taxon>
        <taxon>Pseudomonadota</taxon>
        <taxon>Alphaproteobacteria</taxon>
        <taxon>Hyphomicrobiales</taxon>
        <taxon>Chelatococcaceae</taxon>
        <taxon>Camelimonas</taxon>
    </lineage>
</organism>
<comment type="caution">
    <text evidence="2">The sequence shown here is derived from an EMBL/GenBank/DDBJ whole genome shotgun (WGS) entry which is preliminary data.</text>
</comment>
<evidence type="ECO:0008006" key="4">
    <source>
        <dbReference type="Google" id="ProtNLM"/>
    </source>
</evidence>
<dbReference type="RefSeq" id="WP_191320954.1">
    <property type="nucleotide sequence ID" value="NZ_BNCG01000031.1"/>
</dbReference>
<evidence type="ECO:0000256" key="1">
    <source>
        <dbReference type="SAM" id="MobiDB-lite"/>
    </source>
</evidence>
<protein>
    <recommendedName>
        <fullName evidence="4">Phage protein (TIGR02220 family)</fullName>
    </recommendedName>
</protein>
<feature type="compositionally biased region" description="Polar residues" evidence="1">
    <location>
        <begin position="115"/>
        <end position="128"/>
    </location>
</feature>
<evidence type="ECO:0000313" key="3">
    <source>
        <dbReference type="Proteomes" id="UP001595704"/>
    </source>
</evidence>
<reference evidence="3" key="1">
    <citation type="journal article" date="2019" name="Int. J. Syst. Evol. Microbiol.">
        <title>The Global Catalogue of Microorganisms (GCM) 10K type strain sequencing project: providing services to taxonomists for standard genome sequencing and annotation.</title>
        <authorList>
            <consortium name="The Broad Institute Genomics Platform"/>
            <consortium name="The Broad Institute Genome Sequencing Center for Infectious Disease"/>
            <person name="Wu L."/>
            <person name="Ma J."/>
        </authorList>
    </citation>
    <scope>NUCLEOTIDE SEQUENCE [LARGE SCALE GENOMIC DNA]</scope>
    <source>
        <strain evidence="3">KCTC 42282</strain>
    </source>
</reference>
<evidence type="ECO:0000313" key="2">
    <source>
        <dbReference type="EMBL" id="MFC3640220.1"/>
    </source>
</evidence>